<dbReference type="STRING" id="1817813.A2008_09195"/>
<protein>
    <submittedName>
        <fullName evidence="1">Uncharacterized protein</fullName>
    </submittedName>
</protein>
<proteinExistence type="predicted"/>
<name>A0A1F7X073_9BACT</name>
<comment type="caution">
    <text evidence="1">The sequence shown here is derived from an EMBL/GenBank/DDBJ whole genome shotgun (WGS) entry which is preliminary data.</text>
</comment>
<evidence type="ECO:0000313" key="1">
    <source>
        <dbReference type="EMBL" id="OGM08099.1"/>
    </source>
</evidence>
<evidence type="ECO:0000313" key="2">
    <source>
        <dbReference type="Proteomes" id="UP000178735"/>
    </source>
</evidence>
<reference evidence="1 2" key="1">
    <citation type="journal article" date="2016" name="Nat. Commun.">
        <title>Thousands of microbial genomes shed light on interconnected biogeochemical processes in an aquifer system.</title>
        <authorList>
            <person name="Anantharaman K."/>
            <person name="Brown C.T."/>
            <person name="Hug L.A."/>
            <person name="Sharon I."/>
            <person name="Castelle C.J."/>
            <person name="Probst A.J."/>
            <person name="Thomas B.C."/>
            <person name="Singh A."/>
            <person name="Wilkins M.J."/>
            <person name="Karaoz U."/>
            <person name="Brodie E.L."/>
            <person name="Williams K.H."/>
            <person name="Hubbard S.S."/>
            <person name="Banfield J.F."/>
        </authorList>
    </citation>
    <scope>NUCLEOTIDE SEQUENCE [LARGE SCALE GENOMIC DNA]</scope>
</reference>
<dbReference type="Proteomes" id="UP000178735">
    <property type="component" value="Unassembled WGS sequence"/>
</dbReference>
<dbReference type="AlphaFoldDB" id="A0A1F7X073"/>
<gene>
    <name evidence="1" type="ORF">A2008_09195</name>
</gene>
<dbReference type="EMBL" id="MGFH01000025">
    <property type="protein sequence ID" value="OGM08099.1"/>
    <property type="molecule type" value="Genomic_DNA"/>
</dbReference>
<accession>A0A1F7X073</accession>
<organism evidence="1 2">
    <name type="scientific">Candidatus Wallbacteria bacterium GWC2_49_35</name>
    <dbReference type="NCBI Taxonomy" id="1817813"/>
    <lineage>
        <taxon>Bacteria</taxon>
        <taxon>Candidatus Walliibacteriota</taxon>
    </lineage>
</organism>
<sequence>MQNNEYSDETRKALATVQNLTGAVLHNVNNLLAPFNLNMAKVEMYLESGREEQLKKELPAMISTIDVHLDAVMESLKLLYDTVSADRARIEYWDGVDIRTEIKARIDKVLKSGS</sequence>